<reference evidence="1 2" key="1">
    <citation type="journal article" date="2019" name="Commun. Biol.">
        <title>The bagworm genome reveals a unique fibroin gene that provides high tensile strength.</title>
        <authorList>
            <person name="Kono N."/>
            <person name="Nakamura H."/>
            <person name="Ohtoshi R."/>
            <person name="Tomita M."/>
            <person name="Numata K."/>
            <person name="Arakawa K."/>
        </authorList>
    </citation>
    <scope>NUCLEOTIDE SEQUENCE [LARGE SCALE GENOMIC DNA]</scope>
</reference>
<organism evidence="1 2">
    <name type="scientific">Eumeta variegata</name>
    <name type="common">Bagworm moth</name>
    <name type="synonym">Eumeta japonica</name>
    <dbReference type="NCBI Taxonomy" id="151549"/>
    <lineage>
        <taxon>Eukaryota</taxon>
        <taxon>Metazoa</taxon>
        <taxon>Ecdysozoa</taxon>
        <taxon>Arthropoda</taxon>
        <taxon>Hexapoda</taxon>
        <taxon>Insecta</taxon>
        <taxon>Pterygota</taxon>
        <taxon>Neoptera</taxon>
        <taxon>Endopterygota</taxon>
        <taxon>Lepidoptera</taxon>
        <taxon>Glossata</taxon>
        <taxon>Ditrysia</taxon>
        <taxon>Tineoidea</taxon>
        <taxon>Psychidae</taxon>
        <taxon>Oiketicinae</taxon>
        <taxon>Eumeta</taxon>
    </lineage>
</organism>
<gene>
    <name evidence="1" type="ORF">EVAR_13983_1</name>
</gene>
<sequence>MILQKTDKVRTSAVVCRILQYPIRTQNTDKTLVTPPGLRVSMGTGNPLLSAHSFTRVDIKLLAFIPDIALVCSGASIIRTNWGTWVSRARHARDRGVDPPELLSG</sequence>
<proteinExistence type="predicted"/>
<dbReference type="Proteomes" id="UP000299102">
    <property type="component" value="Unassembled WGS sequence"/>
</dbReference>
<accession>A0A4C1U8J3</accession>
<name>A0A4C1U8J3_EUMVA</name>
<keyword evidence="2" id="KW-1185">Reference proteome</keyword>
<evidence type="ECO:0000313" key="1">
    <source>
        <dbReference type="EMBL" id="GBP22702.1"/>
    </source>
</evidence>
<evidence type="ECO:0000313" key="2">
    <source>
        <dbReference type="Proteomes" id="UP000299102"/>
    </source>
</evidence>
<dbReference type="EMBL" id="BGZK01000142">
    <property type="protein sequence ID" value="GBP22702.1"/>
    <property type="molecule type" value="Genomic_DNA"/>
</dbReference>
<dbReference type="AlphaFoldDB" id="A0A4C1U8J3"/>
<protein>
    <submittedName>
        <fullName evidence="1">Uncharacterized protein</fullName>
    </submittedName>
</protein>
<comment type="caution">
    <text evidence="1">The sequence shown here is derived from an EMBL/GenBank/DDBJ whole genome shotgun (WGS) entry which is preliminary data.</text>
</comment>